<dbReference type="Pfam" id="PF00654">
    <property type="entry name" value="Voltage_CLC"/>
    <property type="match status" value="1"/>
</dbReference>
<comment type="subcellular location">
    <subcellularLocation>
        <location evidence="1">Membrane</location>
        <topology evidence="1">Multi-pass membrane protein</topology>
    </subcellularLocation>
</comment>
<evidence type="ECO:0000256" key="4">
    <source>
        <dbReference type="ARBA" id="ARBA00022989"/>
    </source>
</evidence>
<dbReference type="STRING" id="1317117.ATO7_15987"/>
<keyword evidence="6 10" id="KW-0472">Membrane</keyword>
<sequence>MMFPVTAQPGILALSLLGCVCGLLAGLAISALHHLIDFARWLFEQPGVFSMQSLPQLPTQFWASILGALLVGLIFQFVKARHRHTGLVHIVERLMHHQGQLPTRNAWANFLGTVIAAGSGQVVGREGAAMHLGASGGSMIGKYLELPHSTVRALVGCGAAAGISASFNTPLAGVIFTMEVIIMEYSVLGLAPTIVAAVSANAVAHLWLTAHPTLSVSVAEIESLSQLPILLAVGATLGLIATYYQRAIAWLTVRARDIPTWINMSATGLITALFAMALPLTSVDGFININQALAGDMPLSTSLILGGIVLICSSLAIATAIPGGIIMPCMLVGACLGSALGHLSAQATGLPAEQVALFALLGLGAMFGAVLQAPLTALIVILELSGRTDMVFAAMITVITAVLVCRETNHGESIVSLLLKNRGLDYRNDPVSRSLRRLSVIPTMNRNFAVSEESLTLDQARDLLRGKPDWLLVRPEKSPAFVIGAADVQYAVTVASEEDDDNEEPRLINLAKIPGDRRQCAPVPLRASLQEASETFDSSGVEALYVERTTRNDPTVIYGILTRKAIDKAYRT</sequence>
<feature type="transmembrane region" description="Helical" evidence="10">
    <location>
        <begin position="355"/>
        <end position="382"/>
    </location>
</feature>
<dbReference type="CDD" id="cd00400">
    <property type="entry name" value="Voltage_gated_ClC"/>
    <property type="match status" value="1"/>
</dbReference>
<dbReference type="Gene3D" id="1.10.3080.10">
    <property type="entry name" value="Clc chloride channel"/>
    <property type="match status" value="1"/>
</dbReference>
<keyword evidence="3 10" id="KW-0812">Transmembrane</keyword>
<feature type="transmembrane region" description="Helical" evidence="10">
    <location>
        <begin position="61"/>
        <end position="78"/>
    </location>
</feature>
<reference evidence="11 12" key="1">
    <citation type="submission" date="2013-04" db="EMBL/GenBank/DDBJ databases">
        <title>Oceanococcus atlanticus 22II-S10r2 Genome Sequencing.</title>
        <authorList>
            <person name="Lai Q."/>
            <person name="Li G."/>
            <person name="Shao Z."/>
        </authorList>
    </citation>
    <scope>NUCLEOTIDE SEQUENCE [LARGE SCALE GENOMIC DNA]</scope>
    <source>
        <strain evidence="11 12">22II-S10r2</strain>
    </source>
</reference>
<dbReference type="PRINTS" id="PR00762">
    <property type="entry name" value="CLCHANNEL"/>
</dbReference>
<dbReference type="EMBL" id="AQQV01000005">
    <property type="protein sequence ID" value="ORE85299.1"/>
    <property type="molecule type" value="Genomic_DNA"/>
</dbReference>
<dbReference type="PANTHER" id="PTHR43427">
    <property type="entry name" value="CHLORIDE CHANNEL PROTEIN CLC-E"/>
    <property type="match status" value="1"/>
</dbReference>
<keyword evidence="8" id="KW-0868">Chloride</keyword>
<evidence type="ECO:0000256" key="8">
    <source>
        <dbReference type="ARBA" id="ARBA00023214"/>
    </source>
</evidence>
<evidence type="ECO:0000256" key="10">
    <source>
        <dbReference type="SAM" id="Phobius"/>
    </source>
</evidence>
<dbReference type="SUPFAM" id="SSF81340">
    <property type="entry name" value="Clc chloride channel"/>
    <property type="match status" value="1"/>
</dbReference>
<dbReference type="InterPro" id="IPR014743">
    <property type="entry name" value="Cl-channel_core"/>
</dbReference>
<accession>A0A1Y1SAK7</accession>
<evidence type="ECO:0000313" key="11">
    <source>
        <dbReference type="EMBL" id="ORE85299.1"/>
    </source>
</evidence>
<organism evidence="11 12">
    <name type="scientific">Oceanococcus atlanticus</name>
    <dbReference type="NCBI Taxonomy" id="1317117"/>
    <lineage>
        <taxon>Bacteria</taxon>
        <taxon>Pseudomonadati</taxon>
        <taxon>Pseudomonadota</taxon>
        <taxon>Gammaproteobacteria</taxon>
        <taxon>Chromatiales</taxon>
        <taxon>Oceanococcaceae</taxon>
        <taxon>Oceanococcus</taxon>
    </lineage>
</organism>
<evidence type="ECO:0000256" key="2">
    <source>
        <dbReference type="ARBA" id="ARBA00022448"/>
    </source>
</evidence>
<evidence type="ECO:0000256" key="5">
    <source>
        <dbReference type="ARBA" id="ARBA00023065"/>
    </source>
</evidence>
<keyword evidence="4 10" id="KW-1133">Transmembrane helix</keyword>
<keyword evidence="12" id="KW-1185">Reference proteome</keyword>
<feature type="transmembrane region" description="Helical" evidence="10">
    <location>
        <begin position="185"/>
        <end position="207"/>
    </location>
</feature>
<dbReference type="OrthoDB" id="9767361at2"/>
<feature type="transmembrane region" description="Helical" evidence="10">
    <location>
        <begin position="325"/>
        <end position="343"/>
    </location>
</feature>
<dbReference type="PANTHER" id="PTHR43427:SF6">
    <property type="entry name" value="CHLORIDE CHANNEL PROTEIN CLC-E"/>
    <property type="match status" value="1"/>
</dbReference>
<dbReference type="InterPro" id="IPR001807">
    <property type="entry name" value="ClC"/>
</dbReference>
<evidence type="ECO:0000256" key="9">
    <source>
        <dbReference type="ARBA" id="ARBA00023303"/>
    </source>
</evidence>
<gene>
    <name evidence="11" type="ORF">ATO7_15987</name>
</gene>
<evidence type="ECO:0000256" key="7">
    <source>
        <dbReference type="ARBA" id="ARBA00023173"/>
    </source>
</evidence>
<evidence type="ECO:0000313" key="12">
    <source>
        <dbReference type="Proteomes" id="UP000192342"/>
    </source>
</evidence>
<dbReference type="GO" id="GO:0034707">
    <property type="term" value="C:chloride channel complex"/>
    <property type="evidence" value="ECO:0007669"/>
    <property type="project" value="UniProtKB-KW"/>
</dbReference>
<evidence type="ECO:0000256" key="1">
    <source>
        <dbReference type="ARBA" id="ARBA00004141"/>
    </source>
</evidence>
<feature type="transmembrane region" description="Helical" evidence="10">
    <location>
        <begin position="299"/>
        <end position="318"/>
    </location>
</feature>
<keyword evidence="5" id="KW-0406">Ion transport</keyword>
<keyword evidence="7" id="KW-0869">Chloride channel</keyword>
<feature type="transmembrane region" description="Helical" evidence="10">
    <location>
        <begin position="227"/>
        <end position="244"/>
    </location>
</feature>
<protein>
    <submittedName>
        <fullName evidence="11">Chloride channel protein</fullName>
    </submittedName>
</protein>
<keyword evidence="2" id="KW-0813">Transport</keyword>
<dbReference type="InterPro" id="IPR050368">
    <property type="entry name" value="ClC-type_chloride_channel"/>
</dbReference>
<evidence type="ECO:0000256" key="3">
    <source>
        <dbReference type="ARBA" id="ARBA00022692"/>
    </source>
</evidence>
<feature type="transmembrane region" description="Helical" evidence="10">
    <location>
        <begin position="265"/>
        <end position="287"/>
    </location>
</feature>
<keyword evidence="9" id="KW-0407">Ion channel</keyword>
<dbReference type="GO" id="GO:0005254">
    <property type="term" value="F:chloride channel activity"/>
    <property type="evidence" value="ECO:0007669"/>
    <property type="project" value="UniProtKB-KW"/>
</dbReference>
<comment type="caution">
    <text evidence="11">The sequence shown here is derived from an EMBL/GenBank/DDBJ whole genome shotgun (WGS) entry which is preliminary data.</text>
</comment>
<dbReference type="Proteomes" id="UP000192342">
    <property type="component" value="Unassembled WGS sequence"/>
</dbReference>
<evidence type="ECO:0000256" key="6">
    <source>
        <dbReference type="ARBA" id="ARBA00023136"/>
    </source>
</evidence>
<dbReference type="AlphaFoldDB" id="A0A1Y1SAK7"/>
<dbReference type="RefSeq" id="WP_158523246.1">
    <property type="nucleotide sequence ID" value="NZ_AQQV01000005.1"/>
</dbReference>
<name>A0A1Y1SAK7_9GAMM</name>
<proteinExistence type="predicted"/>